<sequence>MKTKSGFNYAMVIIGVFLLFTSSYWDYTEVSLAAGFAFLMAGIYKLSQRTGESLESLTKKKHDESV</sequence>
<protein>
    <submittedName>
        <fullName evidence="2">Uncharacterized protein</fullName>
    </submittedName>
</protein>
<feature type="transmembrane region" description="Helical" evidence="1">
    <location>
        <begin position="31"/>
        <end position="47"/>
    </location>
</feature>
<evidence type="ECO:0000313" key="2">
    <source>
        <dbReference type="EMBL" id="MDM9630746.1"/>
    </source>
</evidence>
<comment type="caution">
    <text evidence="2">The sequence shown here is derived from an EMBL/GenBank/DDBJ whole genome shotgun (WGS) entry which is preliminary data.</text>
</comment>
<organism evidence="2 3">
    <name type="scientific">Robiginitalea aurantiaca</name>
    <dbReference type="NCBI Taxonomy" id="3056915"/>
    <lineage>
        <taxon>Bacteria</taxon>
        <taxon>Pseudomonadati</taxon>
        <taxon>Bacteroidota</taxon>
        <taxon>Flavobacteriia</taxon>
        <taxon>Flavobacteriales</taxon>
        <taxon>Flavobacteriaceae</taxon>
        <taxon>Robiginitalea</taxon>
    </lineage>
</organism>
<name>A0ABT7WCX2_9FLAO</name>
<accession>A0ABT7WCX2</accession>
<keyword evidence="3" id="KW-1185">Reference proteome</keyword>
<evidence type="ECO:0000313" key="3">
    <source>
        <dbReference type="Proteomes" id="UP001174839"/>
    </source>
</evidence>
<gene>
    <name evidence="2" type="ORF">QU605_04655</name>
</gene>
<evidence type="ECO:0000256" key="1">
    <source>
        <dbReference type="SAM" id="Phobius"/>
    </source>
</evidence>
<feature type="transmembrane region" description="Helical" evidence="1">
    <location>
        <begin position="7"/>
        <end position="25"/>
    </location>
</feature>
<keyword evidence="1" id="KW-0472">Membrane</keyword>
<dbReference type="RefSeq" id="WP_289724114.1">
    <property type="nucleotide sequence ID" value="NZ_JAUDUY010000002.1"/>
</dbReference>
<reference evidence="2" key="1">
    <citation type="submission" date="2023-06" db="EMBL/GenBank/DDBJ databases">
        <title>Robiginitalea aurantiacus sp. nov. and Algoriphagus sediminis sp. nov., isolated from coastal sediment.</title>
        <authorList>
            <person name="Zhou Z.Y."/>
            <person name="An J."/>
            <person name="Jia Y.W."/>
            <person name="Du Z.J."/>
        </authorList>
    </citation>
    <scope>NUCLEOTIDE SEQUENCE</scope>
    <source>
        <strain evidence="2">M39</strain>
    </source>
</reference>
<dbReference type="Proteomes" id="UP001174839">
    <property type="component" value="Unassembled WGS sequence"/>
</dbReference>
<proteinExistence type="predicted"/>
<dbReference type="EMBL" id="JAUDUY010000002">
    <property type="protein sequence ID" value="MDM9630746.1"/>
    <property type="molecule type" value="Genomic_DNA"/>
</dbReference>
<keyword evidence="1" id="KW-1133">Transmembrane helix</keyword>
<keyword evidence="1" id="KW-0812">Transmembrane</keyword>